<dbReference type="InterPro" id="IPR017853">
    <property type="entry name" value="GH"/>
</dbReference>
<reference evidence="2 3" key="1">
    <citation type="submission" date="2015-10" db="EMBL/GenBank/DDBJ databases">
        <title>Draft genome sequence of pyrrolomycin-producing Streptomyces vitaminophilus.</title>
        <authorList>
            <person name="Graham D.E."/>
            <person name="Mahan K.M."/>
            <person name="Klingeman D.M."/>
            <person name="Hettich R.L."/>
            <person name="Parry R.J."/>
        </authorList>
    </citation>
    <scope>NUCLEOTIDE SEQUENCE [LARGE SCALE GENOMIC DNA]</scope>
    <source>
        <strain evidence="2 3">ATCC 31673</strain>
    </source>
</reference>
<dbReference type="SUPFAM" id="SSF49344">
    <property type="entry name" value="CBD9-like"/>
    <property type="match status" value="1"/>
</dbReference>
<dbReference type="STRING" id="76728.AQ490_05625"/>
<organism evidence="2 3">
    <name type="scientific">Wenjunlia vitaminophila</name>
    <name type="common">Streptomyces vitaminophilus</name>
    <dbReference type="NCBI Taxonomy" id="76728"/>
    <lineage>
        <taxon>Bacteria</taxon>
        <taxon>Bacillati</taxon>
        <taxon>Actinomycetota</taxon>
        <taxon>Actinomycetes</taxon>
        <taxon>Kitasatosporales</taxon>
        <taxon>Streptomycetaceae</taxon>
        <taxon>Wenjunlia</taxon>
    </lineage>
</organism>
<feature type="domain" description="Carbohydrate-binding" evidence="1">
    <location>
        <begin position="755"/>
        <end position="906"/>
    </location>
</feature>
<evidence type="ECO:0000313" key="3">
    <source>
        <dbReference type="Proteomes" id="UP000050867"/>
    </source>
</evidence>
<proteinExistence type="predicted"/>
<dbReference type="PANTHER" id="PTHR12631:SF10">
    <property type="entry name" value="BETA-XYLOSIDASE-LIKE PROTEIN-RELATED"/>
    <property type="match status" value="1"/>
</dbReference>
<name>A0A0T6LP15_WENVI</name>
<dbReference type="Proteomes" id="UP000050867">
    <property type="component" value="Unassembled WGS sequence"/>
</dbReference>
<dbReference type="AlphaFoldDB" id="A0A0T6LP15"/>
<dbReference type="Gene3D" id="2.60.40.1190">
    <property type="match status" value="1"/>
</dbReference>
<keyword evidence="3" id="KW-1185">Reference proteome</keyword>
<dbReference type="InterPro" id="IPR010502">
    <property type="entry name" value="Carb-bd_dom_fam9"/>
</dbReference>
<dbReference type="eggNOG" id="COG3664">
    <property type="taxonomic scope" value="Bacteria"/>
</dbReference>
<dbReference type="PANTHER" id="PTHR12631">
    <property type="entry name" value="ALPHA-L-IDURONIDASE"/>
    <property type="match status" value="1"/>
</dbReference>
<dbReference type="SUPFAM" id="SSF51445">
    <property type="entry name" value="(Trans)glycosidases"/>
    <property type="match status" value="1"/>
</dbReference>
<evidence type="ECO:0000259" key="1">
    <source>
        <dbReference type="Pfam" id="PF06452"/>
    </source>
</evidence>
<dbReference type="OrthoDB" id="5242547at2"/>
<accession>A0A0T6LP15</accession>
<dbReference type="Gene3D" id="3.20.20.80">
    <property type="entry name" value="Glycosidases"/>
    <property type="match status" value="1"/>
</dbReference>
<dbReference type="EMBL" id="LLZU01000035">
    <property type="protein sequence ID" value="KRV47840.1"/>
    <property type="molecule type" value="Genomic_DNA"/>
</dbReference>
<dbReference type="Pfam" id="PF06452">
    <property type="entry name" value="CBM9_1"/>
    <property type="match status" value="1"/>
</dbReference>
<evidence type="ECO:0000313" key="2">
    <source>
        <dbReference type="EMBL" id="KRV47840.1"/>
    </source>
</evidence>
<dbReference type="InterPro" id="IPR051923">
    <property type="entry name" value="Glycosyl_Hydrolase_39"/>
</dbReference>
<dbReference type="GO" id="GO:0016052">
    <property type="term" value="P:carbohydrate catabolic process"/>
    <property type="evidence" value="ECO:0007669"/>
    <property type="project" value="InterPro"/>
</dbReference>
<comment type="caution">
    <text evidence="2">The sequence shown here is derived from an EMBL/GenBank/DDBJ whole genome shotgun (WGS) entry which is preliminary data.</text>
</comment>
<sequence>MEQKGMVRARPGSTARARGRLRRPLAWGGTAALLGCLVTAVPLAGTAHAAATLTVTSPDLVFTKGQAKITVSTDQASVSWRTTDNQGLPVASGTATASGGTATVDLTGLDTGHYTLTATAGDTTRTADFGVLPPLAGHETADERFGVAMHFGHYNGEDHKLLRWIRLMGTGQVRVDANWSAIEKTPGEYSWDKYPTDSSIPYAASQGLTVLPITAFRNPNYDNNKTPSSPEGLDAYGKFTAAFVEKYQQHTKEVEIYNEYNSVGFNNGACGLTADCYLELLKASYGKVHAKVPDATVVGPALAGLNRDWLNRLYSLGGLNYLDAVSVHHYGYPKPPEEALATLPQIRADLDAAGGQDKPLWLDENGYPTHNDGVTEAQQAAYLPRAEVFAFASGVDRYYWYDAFNDGTDANEKEHNFGLFRRPSSSVTAWQPKPSVVTQGVLTRQLAGRVFAGRDDAGAAEVRSYRFGSGSDTVRTLWTTADTPRTVELSTTERVTVTDQFGRARTYTPTGGKIQLTLDGRVLYAKGAVTNVKAVTTPVFSVQVPEQTNTAETVRATLVADRTAGGQNLPRKVSFQVNGEAFPMDAAPGQVTRRTIELPTSAKSGPREVSGEVTSGPITLARVSSPTEVQQATQVTLDPRVRAASPLATQLTVTVTNNRDRTALDVSTLEWQVNEGTAYVDRGTAAGTFQVPANSSRSFTVDVRNAKAWNRYWAAAHITVDGVRTPVGTWTGWGAVQPDGVSTATPIDLATQASKSYPNGYQGATDLSGTVRPQYTDEGLVLSATVTDNALHQPVTDPANMWQGDSVQLAVTPDHPGRSKQYVEVGASLVNGVPRVHTWRPPPGQQAGPTPGATATVVRDGTTTRYRITVPWASLGLAGKPTSSVGLGVVVNDNDNDGRGRGVVEWGFGIANNSKISSGLRAVQLTDA</sequence>
<dbReference type="RefSeq" id="WP_058032919.1">
    <property type="nucleotide sequence ID" value="NZ_LLZU01000035.1"/>
</dbReference>
<protein>
    <recommendedName>
        <fullName evidence="1">Carbohydrate-binding domain-containing protein</fullName>
    </recommendedName>
</protein>
<dbReference type="GO" id="GO:0004553">
    <property type="term" value="F:hydrolase activity, hydrolyzing O-glycosyl compounds"/>
    <property type="evidence" value="ECO:0007669"/>
    <property type="project" value="InterPro"/>
</dbReference>
<dbReference type="GO" id="GO:0030246">
    <property type="term" value="F:carbohydrate binding"/>
    <property type="evidence" value="ECO:0007669"/>
    <property type="project" value="InterPro"/>
</dbReference>
<gene>
    <name evidence="2" type="ORF">AQ490_05625</name>
</gene>